<proteinExistence type="predicted"/>
<sequence>MKLKYIILTVTSVIVVAGGGLIYSGHSSQNANVVAKSSSTAKSYTSTSNSSVMSSSSSSESDTVTASGANYQIATANGMGGVLAKLTPITKIIDKQTALDIVASIPNFNNYHLISIEESGDAWKIRSQKDNAVFLVTMSHYTDNLCLISVEDGSKTGSGYSFRIPENLYAPYRDADKKLTEDFTKSLNDNKSENKSDLTDDEAVALANKYVTGSKGANTTPFKSEMKNDNVWLLKTDVKKGTNGTPDIATYATVEPSGNGNVHITAGVWSSTMANHAPFYDEIVSR</sequence>
<organism evidence="1 2">
    <name type="scientific">Leuconostoc aquikimchii</name>
    <dbReference type="NCBI Taxonomy" id="3236804"/>
    <lineage>
        <taxon>Bacteria</taxon>
        <taxon>Bacillati</taxon>
        <taxon>Bacillota</taxon>
        <taxon>Bacilli</taxon>
        <taxon>Lactobacillales</taxon>
        <taxon>Lactobacillaceae</taxon>
        <taxon>Leuconostoc</taxon>
    </lineage>
</organism>
<name>A0ABV3S595_9LACO</name>
<gene>
    <name evidence="1" type="ORF">AB3K24_09825</name>
</gene>
<evidence type="ECO:0000313" key="1">
    <source>
        <dbReference type="EMBL" id="MEX0381624.1"/>
    </source>
</evidence>
<accession>A0ABV3S595</accession>
<dbReference type="EMBL" id="JBFPER010000001">
    <property type="protein sequence ID" value="MEX0381624.1"/>
    <property type="molecule type" value="Genomic_DNA"/>
</dbReference>
<keyword evidence="2" id="KW-1185">Reference proteome</keyword>
<reference evidence="1 2" key="1">
    <citation type="submission" date="2024-07" db="EMBL/GenBank/DDBJ databases">
        <authorList>
            <person name="Yun M."/>
        </authorList>
    </citation>
    <scope>NUCLEOTIDE SEQUENCE [LARGE SCALE GENOMIC DNA]</scope>
    <source>
        <strain evidence="1 2">MS01</strain>
    </source>
</reference>
<dbReference type="RefSeq" id="WP_367975469.1">
    <property type="nucleotide sequence ID" value="NZ_JBFPEQ010000001.1"/>
</dbReference>
<comment type="caution">
    <text evidence="1">The sequence shown here is derived from an EMBL/GenBank/DDBJ whole genome shotgun (WGS) entry which is preliminary data.</text>
</comment>
<evidence type="ECO:0000313" key="2">
    <source>
        <dbReference type="Proteomes" id="UP001556617"/>
    </source>
</evidence>
<protein>
    <submittedName>
        <fullName evidence="1">Uncharacterized protein</fullName>
    </submittedName>
</protein>
<dbReference type="Proteomes" id="UP001556617">
    <property type="component" value="Unassembled WGS sequence"/>
</dbReference>